<evidence type="ECO:0000313" key="1">
    <source>
        <dbReference type="EMBL" id="GIC90985.1"/>
    </source>
</evidence>
<reference evidence="1" key="2">
    <citation type="submission" date="2021-01" db="EMBL/GenBank/DDBJ databases">
        <title>Pan-genome distribution and transcriptional activeness of fungal secondary metabolism genes in Aspergillus section Fumigati.</title>
        <authorList>
            <person name="Takahashi H."/>
            <person name="Umemura M."/>
            <person name="Ninomiya A."/>
            <person name="Kusuya Y."/>
            <person name="Urayama S."/>
            <person name="Shimizu M."/>
            <person name="Watanabe A."/>
            <person name="Kamei K."/>
            <person name="Yaguchi T."/>
            <person name="Hagiwara D."/>
        </authorList>
    </citation>
    <scope>NUCLEOTIDE SEQUENCE</scope>
    <source>
        <strain evidence="1">IFM 46973</strain>
    </source>
</reference>
<dbReference type="EMBL" id="BBXM02000005">
    <property type="protein sequence ID" value="GIC90985.1"/>
    <property type="molecule type" value="Genomic_DNA"/>
</dbReference>
<reference evidence="1" key="1">
    <citation type="journal article" date="2015" name="Genome Announc.">
        <title>Draft Genome Sequence of the Pathogenic Filamentous Fungus Aspergillus udagawae Strain IFM 46973T.</title>
        <authorList>
            <person name="Kusuya Y."/>
            <person name="Takahashi-Nakaguchi A."/>
            <person name="Takahashi H."/>
            <person name="Yaguchi T."/>
        </authorList>
    </citation>
    <scope>NUCLEOTIDE SEQUENCE</scope>
    <source>
        <strain evidence="1">IFM 46973</strain>
    </source>
</reference>
<dbReference type="Proteomes" id="UP000036893">
    <property type="component" value="Unassembled WGS sequence"/>
</dbReference>
<comment type="caution">
    <text evidence="1">The sequence shown here is derived from an EMBL/GenBank/DDBJ whole genome shotgun (WGS) entry which is preliminary data.</text>
</comment>
<evidence type="ECO:0000313" key="2">
    <source>
        <dbReference type="Proteomes" id="UP000036893"/>
    </source>
</evidence>
<gene>
    <name evidence="1" type="ORF">Aud_007423</name>
</gene>
<protein>
    <submittedName>
        <fullName evidence="1">Uncharacterized protein</fullName>
    </submittedName>
</protein>
<sequence>MFGTLHYLPENKTREFLERESVVVGKCVNQQTSTPGLRYLQGKKDLLQWPKSGMFAVQDPFPQLYARPHAEMQEEASAQLAEKGPQ</sequence>
<dbReference type="RefSeq" id="XP_043148251.1">
    <property type="nucleotide sequence ID" value="XM_043292316.1"/>
</dbReference>
<organism evidence="1 2">
    <name type="scientific">Aspergillus udagawae</name>
    <dbReference type="NCBI Taxonomy" id="91492"/>
    <lineage>
        <taxon>Eukaryota</taxon>
        <taxon>Fungi</taxon>
        <taxon>Dikarya</taxon>
        <taxon>Ascomycota</taxon>
        <taxon>Pezizomycotina</taxon>
        <taxon>Eurotiomycetes</taxon>
        <taxon>Eurotiomycetidae</taxon>
        <taxon>Eurotiales</taxon>
        <taxon>Aspergillaceae</taxon>
        <taxon>Aspergillus</taxon>
        <taxon>Aspergillus subgen. Fumigati</taxon>
    </lineage>
</organism>
<accession>A0A8E0V2E7</accession>
<dbReference type="AlphaFoldDB" id="A0A8E0V2E7"/>
<proteinExistence type="predicted"/>
<dbReference type="GeneID" id="66994900"/>
<name>A0A8E0V2E7_9EURO</name>